<protein>
    <submittedName>
        <fullName evidence="1">Uncharacterized protein</fullName>
    </submittedName>
</protein>
<evidence type="ECO:0000313" key="2">
    <source>
        <dbReference type="Proteomes" id="UP000738349"/>
    </source>
</evidence>
<sequence length="176" mass="19836">MIFYAWQFPVFFFFMAAFVINERQNGDRVVNSIPPSLVLRKHPRATVHSRLVARIISHCHCACLPRLRLFPTHVRSTSHSLPWPPPPPPLSLSLSLFQSPLFRPCVLCFSFCWSLGIVKPPPGRKLRTPATNYFFSSTSFSSAPATGVLGSRQKAGCLASYYGSYYGQKRAGWFPK</sequence>
<accession>A0A9P9F6C7</accession>
<dbReference type="AlphaFoldDB" id="A0A9P9F6C7"/>
<keyword evidence="2" id="KW-1185">Reference proteome</keyword>
<evidence type="ECO:0000313" key="1">
    <source>
        <dbReference type="EMBL" id="KAH7156263.1"/>
    </source>
</evidence>
<reference evidence="1" key="1">
    <citation type="journal article" date="2021" name="Nat. Commun.">
        <title>Genetic determinants of endophytism in the Arabidopsis root mycobiome.</title>
        <authorList>
            <person name="Mesny F."/>
            <person name="Miyauchi S."/>
            <person name="Thiergart T."/>
            <person name="Pickel B."/>
            <person name="Atanasova L."/>
            <person name="Karlsson M."/>
            <person name="Huettel B."/>
            <person name="Barry K.W."/>
            <person name="Haridas S."/>
            <person name="Chen C."/>
            <person name="Bauer D."/>
            <person name="Andreopoulos W."/>
            <person name="Pangilinan J."/>
            <person name="LaButti K."/>
            <person name="Riley R."/>
            <person name="Lipzen A."/>
            <person name="Clum A."/>
            <person name="Drula E."/>
            <person name="Henrissat B."/>
            <person name="Kohler A."/>
            <person name="Grigoriev I.V."/>
            <person name="Martin F.M."/>
            <person name="Hacquard S."/>
        </authorList>
    </citation>
    <scope>NUCLEOTIDE SEQUENCE</scope>
    <source>
        <strain evidence="1">MPI-CAGE-AT-0147</strain>
    </source>
</reference>
<name>A0A9P9F6C7_9HYPO</name>
<organism evidence="1 2">
    <name type="scientific">Dactylonectria macrodidyma</name>
    <dbReference type="NCBI Taxonomy" id="307937"/>
    <lineage>
        <taxon>Eukaryota</taxon>
        <taxon>Fungi</taxon>
        <taxon>Dikarya</taxon>
        <taxon>Ascomycota</taxon>
        <taxon>Pezizomycotina</taxon>
        <taxon>Sordariomycetes</taxon>
        <taxon>Hypocreomycetidae</taxon>
        <taxon>Hypocreales</taxon>
        <taxon>Nectriaceae</taxon>
        <taxon>Dactylonectria</taxon>
    </lineage>
</organism>
<dbReference type="Proteomes" id="UP000738349">
    <property type="component" value="Unassembled WGS sequence"/>
</dbReference>
<comment type="caution">
    <text evidence="1">The sequence shown here is derived from an EMBL/GenBank/DDBJ whole genome shotgun (WGS) entry which is preliminary data.</text>
</comment>
<proteinExistence type="predicted"/>
<gene>
    <name evidence="1" type="ORF">EDB81DRAFT_382748</name>
</gene>
<dbReference type="EMBL" id="JAGMUV010000005">
    <property type="protein sequence ID" value="KAH7156263.1"/>
    <property type="molecule type" value="Genomic_DNA"/>
</dbReference>